<dbReference type="AlphaFoldDB" id="A0A9D1ERL9"/>
<protein>
    <submittedName>
        <fullName evidence="2">AAA family ATPase</fullName>
    </submittedName>
</protein>
<organism evidence="2 3">
    <name type="scientific">Candidatus Limivivens intestinipullorum</name>
    <dbReference type="NCBI Taxonomy" id="2840858"/>
    <lineage>
        <taxon>Bacteria</taxon>
        <taxon>Bacillati</taxon>
        <taxon>Bacillota</taxon>
        <taxon>Clostridia</taxon>
        <taxon>Lachnospirales</taxon>
        <taxon>Lachnospiraceae</taxon>
        <taxon>Lachnospiraceae incertae sedis</taxon>
        <taxon>Candidatus Limivivens</taxon>
    </lineage>
</organism>
<evidence type="ECO:0000259" key="1">
    <source>
        <dbReference type="Pfam" id="PF09820"/>
    </source>
</evidence>
<accession>A0A9D1ERL9</accession>
<evidence type="ECO:0000313" key="3">
    <source>
        <dbReference type="Proteomes" id="UP000823935"/>
    </source>
</evidence>
<dbReference type="Proteomes" id="UP000823935">
    <property type="component" value="Unassembled WGS sequence"/>
</dbReference>
<dbReference type="PANTHER" id="PTHR34825:SF1">
    <property type="entry name" value="AAA-ATPASE-LIKE DOMAIN-CONTAINING PROTEIN"/>
    <property type="match status" value="1"/>
</dbReference>
<reference evidence="2" key="1">
    <citation type="submission" date="2020-10" db="EMBL/GenBank/DDBJ databases">
        <authorList>
            <person name="Gilroy R."/>
        </authorList>
    </citation>
    <scope>NUCLEOTIDE SEQUENCE</scope>
    <source>
        <strain evidence="2">CHK190-19873</strain>
    </source>
</reference>
<dbReference type="PANTHER" id="PTHR34825">
    <property type="entry name" value="CONSERVED PROTEIN, WITH A WEAK D-GALACTARATE DEHYDRATASE/ALTRONATE HYDROLASE DOMAIN"/>
    <property type="match status" value="1"/>
</dbReference>
<feature type="domain" description="AAA-ATPase-like" evidence="1">
    <location>
        <begin position="28"/>
        <end position="127"/>
    </location>
</feature>
<dbReference type="InterPro" id="IPR018631">
    <property type="entry name" value="AAA-ATPase-like_dom"/>
</dbReference>
<name>A0A9D1ERL9_9FIRM</name>
<sequence>MCSVIGNEAMRFQFLLDDNRLTKREKEQYKQLVCVDTSGTESFRMPDSVLMGSLKVLSMLLEKHYGQKVIVLIDEYDVPLAKANEQHYYDKMVLLIRNMFEQVLKTNDSLYFAVLTGYLRVSKESIFTGLNNPTIFSITDEDCDSCFGFTDEEVRNMLSYYDLSDKYDTIKEWYDGYRFGDADVYCPWDVVNYVSQKPRSKLRGIKLAA</sequence>
<dbReference type="EMBL" id="DVIQ01000022">
    <property type="protein sequence ID" value="HIS30705.1"/>
    <property type="molecule type" value="Genomic_DNA"/>
</dbReference>
<evidence type="ECO:0000313" key="2">
    <source>
        <dbReference type="EMBL" id="HIS30705.1"/>
    </source>
</evidence>
<gene>
    <name evidence="2" type="ORF">IAB44_04020</name>
</gene>
<dbReference type="Pfam" id="PF09820">
    <property type="entry name" value="AAA-ATPase_like"/>
    <property type="match status" value="1"/>
</dbReference>
<reference evidence="2" key="2">
    <citation type="journal article" date="2021" name="PeerJ">
        <title>Extensive microbial diversity within the chicken gut microbiome revealed by metagenomics and culture.</title>
        <authorList>
            <person name="Gilroy R."/>
            <person name="Ravi A."/>
            <person name="Getino M."/>
            <person name="Pursley I."/>
            <person name="Horton D.L."/>
            <person name="Alikhan N.F."/>
            <person name="Baker D."/>
            <person name="Gharbi K."/>
            <person name="Hall N."/>
            <person name="Watson M."/>
            <person name="Adriaenssens E.M."/>
            <person name="Foster-Nyarko E."/>
            <person name="Jarju S."/>
            <person name="Secka A."/>
            <person name="Antonio M."/>
            <person name="Oren A."/>
            <person name="Chaudhuri R.R."/>
            <person name="La Ragione R."/>
            <person name="Hildebrand F."/>
            <person name="Pallen M.J."/>
        </authorList>
    </citation>
    <scope>NUCLEOTIDE SEQUENCE</scope>
    <source>
        <strain evidence="2">CHK190-19873</strain>
    </source>
</reference>
<proteinExistence type="predicted"/>
<comment type="caution">
    <text evidence="2">The sequence shown here is derived from an EMBL/GenBank/DDBJ whole genome shotgun (WGS) entry which is preliminary data.</text>
</comment>